<evidence type="ECO:0000259" key="3">
    <source>
        <dbReference type="Pfam" id="PF05547"/>
    </source>
</evidence>
<evidence type="ECO:0000313" key="5">
    <source>
        <dbReference type="EMBL" id="MBE1875898.1"/>
    </source>
</evidence>
<feature type="compositionally biased region" description="Basic residues" evidence="1">
    <location>
        <begin position="147"/>
        <end position="162"/>
    </location>
</feature>
<evidence type="ECO:0000313" key="6">
    <source>
        <dbReference type="Proteomes" id="UP000625527"/>
    </source>
</evidence>
<dbReference type="Proteomes" id="UP000625527">
    <property type="component" value="Unassembled WGS sequence"/>
</dbReference>
<feature type="region of interest" description="Disordered" evidence="1">
    <location>
        <begin position="137"/>
        <end position="166"/>
    </location>
</feature>
<feature type="domain" description="Peptidase M6-like" evidence="3">
    <location>
        <begin position="163"/>
        <end position="491"/>
    </location>
</feature>
<dbReference type="EMBL" id="JADAQT010000071">
    <property type="protein sequence ID" value="MBE1875898.1"/>
    <property type="molecule type" value="Genomic_DNA"/>
</dbReference>
<dbReference type="PANTHER" id="PTHR41775">
    <property type="entry name" value="SECRETED PROTEIN-RELATED"/>
    <property type="match status" value="1"/>
</dbReference>
<dbReference type="SUPFAM" id="SSF55486">
    <property type="entry name" value="Metalloproteases ('zincins'), catalytic domain"/>
    <property type="match status" value="1"/>
</dbReference>
<dbReference type="InterPro" id="IPR048665">
    <property type="entry name" value="InhA-like_VEG"/>
</dbReference>
<keyword evidence="6" id="KW-1185">Reference proteome</keyword>
<feature type="chain" id="PRO_5046149385" evidence="2">
    <location>
        <begin position="36"/>
        <end position="976"/>
    </location>
</feature>
<dbReference type="Pfam" id="PF05547">
    <property type="entry name" value="Peptidase_M6"/>
    <property type="match status" value="1"/>
</dbReference>
<feature type="signal peptide" evidence="2">
    <location>
        <begin position="1"/>
        <end position="35"/>
    </location>
</feature>
<sequence length="976" mass="105217">MAHNTRRVARCTVATLPVVALTVAGLATTQGAATAQPTPDPAISASEYYINYAEAAVQPDVGTDIEITENGRIVEHAPGSGTGTTVDAAVQAAAEELESKYAGGNPATAEQLAAAEAQAIEQGGSPADIRERRAAQALADGSDAVRRGGHHGGGHHGKKPRYKQAETTQEAKLLTILVEFADDVDDDFTDSMVPTYWGSSECMPGNIQNGPKHNNLPDPGSMELEDNNSMWVPDFSPGHYNDMLFTDEGITDRVRTDLTGPDGEPGFDISGYTMKNMYEEMSQGAYTVSGEATPWVTVPHSEGWYGATRCFLNEEGEWEAGAYQGMQGHPDNPLGPGQLPIDAVAALAEAVPDFPWEDYDVEDQSDRDGDGDLFEPDGVIDHVVLVHAGADKSGGGGDEGTYAIWAHSSAVAGGADIPGTDLKLSNYIVQPEDSGVGVFAHEYGHDLGLPDLYDTSGDGDSDVDFWDLMSSGSHAGPIFQSMPTHMGVWDKYVLGWADPLEIEPGDDRRMVRVGQNSRPLRGTEDGIKINLPDKDLFLTEPHSGENSWYTGADQDWADVRLSRSLDVPAGTEATFSMWNDYVIEADWDYGFVEVSTDGGATWDEVKVYDAEGAEVTTGDGYADPNGRLSDFGGKRYGLTGDTHGWAQHFVDLSAYAGSTVDLRLRYATDAAFLERGWFADDFALVVDGETVWSDDTESGANGWTNEVSTWVDTTGQGWHQHAGSSTQAQYYIIEWRNADGFDEGLRYAYDSTYAAPQSEAWKVEKFSYNVPGMLVWYRDTTYGNANHITANLSALPSLGSKGGLLIVDSHFDPLRRDASATPDTSVLKNMPSRPQSSNAAFGLRPTYPLTECIVADDDLTNEFCTDVAPLAPVRAFTDDKGWYPGIEVRDEGLFYRDVDASVTVPSVGNSPYSFRIVDPDGNLLPDWFGEDFGFPAPAGTGDPVDDGVGLGTEVKLHRTQFGDRVGLISVTPPSVS</sequence>
<feature type="domain" description="Immune inhibitor A-like metallopeptidase VEG" evidence="4">
    <location>
        <begin position="727"/>
        <end position="850"/>
    </location>
</feature>
<name>A0ABR9MWZ3_9MICO</name>
<dbReference type="Pfam" id="PF20773">
    <property type="entry name" value="InhA-like_MAM"/>
    <property type="match status" value="1"/>
</dbReference>
<evidence type="ECO:0000259" key="4">
    <source>
        <dbReference type="Pfam" id="PF20774"/>
    </source>
</evidence>
<accession>A0ABR9MWZ3</accession>
<organism evidence="5 6">
    <name type="scientific">Myceligenerans pegani</name>
    <dbReference type="NCBI Taxonomy" id="2776917"/>
    <lineage>
        <taxon>Bacteria</taxon>
        <taxon>Bacillati</taxon>
        <taxon>Actinomycetota</taxon>
        <taxon>Actinomycetes</taxon>
        <taxon>Micrococcales</taxon>
        <taxon>Promicromonosporaceae</taxon>
        <taxon>Myceligenerans</taxon>
    </lineage>
</organism>
<protein>
    <submittedName>
        <fullName evidence="5">Immune inhibitor A</fullName>
    </submittedName>
</protein>
<evidence type="ECO:0000256" key="2">
    <source>
        <dbReference type="SAM" id="SignalP"/>
    </source>
</evidence>
<comment type="caution">
    <text evidence="5">The sequence shown here is derived from an EMBL/GenBank/DDBJ whole genome shotgun (WGS) entry which is preliminary data.</text>
</comment>
<keyword evidence="2" id="KW-0732">Signal</keyword>
<evidence type="ECO:0000256" key="1">
    <source>
        <dbReference type="SAM" id="MobiDB-lite"/>
    </source>
</evidence>
<reference evidence="5 6" key="1">
    <citation type="submission" date="2020-10" db="EMBL/GenBank/DDBJ databases">
        <title>Myceligenerans pegani sp. nov., an endophytic actinomycete isolated from Peganum harmala L. in Xinjiang, China.</title>
        <authorList>
            <person name="Xin L."/>
        </authorList>
    </citation>
    <scope>NUCLEOTIDE SEQUENCE [LARGE SCALE GENOMIC DNA]</scope>
    <source>
        <strain evidence="5 6">TRM65318</strain>
    </source>
</reference>
<dbReference type="Pfam" id="PF20774">
    <property type="entry name" value="InhA-like_VEG"/>
    <property type="match status" value="1"/>
</dbReference>
<dbReference type="NCBIfam" id="TIGR03296">
    <property type="entry name" value="M6dom_TIGR03296"/>
    <property type="match status" value="1"/>
</dbReference>
<dbReference type="InterPro" id="IPR008757">
    <property type="entry name" value="Peptidase_M6-like_domain"/>
</dbReference>
<dbReference type="PANTHER" id="PTHR41775:SF1">
    <property type="entry name" value="PEPTIDASE M6-LIKE DOMAIN-CONTAINING PROTEIN"/>
    <property type="match status" value="1"/>
</dbReference>
<proteinExistence type="predicted"/>
<gene>
    <name evidence="5" type="ORF">IHE71_09255</name>
</gene>